<sequence length="346" mass="39618">MFFSSGSFGESPFSTRNECNSSTRSSSISKSESNNTFNYFNNTNSDGIENRWNNNNNSLVTPSRRVSITTNNTTINSNNRNENMNRIQRMCLPVNISMILKSLESSPSVFKMFERRISSVTLVGWITHREILASRMIFRVSDGTGGIDARFDIDSETLGDEINSYLDNLREGTIVRLVGQVVPGKGDISTYISCYTVLKIEEMGEYAYYHSIEVAYVTNQFEQEIMENELNIKEENNTYLSPYTISTNNSNTNELMNEDFNLDLIKDINVPDDITNKTHQIVYKTLSYEIMNLKSEEKKSLGINKDHIIKILRPYYEPSTILSTISDLESKYAVIYETMDNHYCIL</sequence>
<dbReference type="InterPro" id="IPR040260">
    <property type="entry name" value="RFA2-like"/>
</dbReference>
<evidence type="ECO:0000256" key="2">
    <source>
        <dbReference type="ARBA" id="ARBA00023125"/>
    </source>
</evidence>
<feature type="region of interest" description="Disordered" evidence="4">
    <location>
        <begin position="1"/>
        <end position="33"/>
    </location>
</feature>
<dbReference type="GO" id="GO:0035861">
    <property type="term" value="C:site of double-strand break"/>
    <property type="evidence" value="ECO:0007669"/>
    <property type="project" value="TreeGrafter"/>
</dbReference>
<evidence type="ECO:0000256" key="1">
    <source>
        <dbReference type="ARBA" id="ARBA00004123"/>
    </source>
</evidence>
<name>A0A7S7RG21_CRYPV</name>
<dbReference type="InterPro" id="IPR004365">
    <property type="entry name" value="NA-bd_OB_tRNA"/>
</dbReference>
<gene>
    <name evidence="6" type="ORF">CPATCC_002010</name>
</gene>
<evidence type="ECO:0000313" key="6">
    <source>
        <dbReference type="EMBL" id="QOY41454.1"/>
    </source>
</evidence>
<accession>A0A7S7RG21</accession>
<dbReference type="GO" id="GO:0006260">
    <property type="term" value="P:DNA replication"/>
    <property type="evidence" value="ECO:0007669"/>
    <property type="project" value="TreeGrafter"/>
</dbReference>
<dbReference type="InterPro" id="IPR012340">
    <property type="entry name" value="NA-bd_OB-fold"/>
</dbReference>
<keyword evidence="3" id="KW-0539">Nucleus</keyword>
<reference evidence="6 7" key="1">
    <citation type="submission" date="2019-09" db="EMBL/GenBank/DDBJ databases">
        <title>Consistent, comparative and evidence-based genome assembly and annotation for Cryptosporidium parvum, C. hominis and C. tyzzeri.</title>
        <authorList>
            <person name="Baptista R.P."/>
            <person name="Li Y."/>
            <person name="Sateriale A."/>
            <person name="Ansell B."/>
            <person name="Jex A."/>
            <person name="Sanders M."/>
            <person name="Brooks K."/>
            <person name="Tracey A."/>
            <person name="Berriman M."/>
            <person name="Striepen B."/>
            <person name="Cotton J.A."/>
            <person name="Kissinger J.C."/>
        </authorList>
    </citation>
    <scope>NUCLEOTIDE SEQUENCE [LARGE SCALE GENOMIC DNA]</scope>
    <source>
        <strain evidence="6 7">IOWA-ATCC</strain>
    </source>
</reference>
<proteinExistence type="predicted"/>
<dbReference type="GO" id="GO:0006289">
    <property type="term" value="P:nucleotide-excision repair"/>
    <property type="evidence" value="ECO:0007669"/>
    <property type="project" value="TreeGrafter"/>
</dbReference>
<dbReference type="GO" id="GO:0000724">
    <property type="term" value="P:double-strand break repair via homologous recombination"/>
    <property type="evidence" value="ECO:0007669"/>
    <property type="project" value="TreeGrafter"/>
</dbReference>
<dbReference type="Gene3D" id="2.40.50.140">
    <property type="entry name" value="Nucleic acid-binding proteins"/>
    <property type="match status" value="1"/>
</dbReference>
<dbReference type="GO" id="GO:0005662">
    <property type="term" value="C:DNA replication factor A complex"/>
    <property type="evidence" value="ECO:0007669"/>
    <property type="project" value="TreeGrafter"/>
</dbReference>
<dbReference type="EMBL" id="CP044418">
    <property type="protein sequence ID" value="QOY41454.1"/>
    <property type="molecule type" value="Genomic_DNA"/>
</dbReference>
<comment type="subcellular location">
    <subcellularLocation>
        <location evidence="1">Nucleus</location>
    </subcellularLocation>
</comment>
<evidence type="ECO:0000313" key="7">
    <source>
        <dbReference type="Proteomes" id="UP000593906"/>
    </source>
</evidence>
<keyword evidence="2" id="KW-0238">DNA-binding</keyword>
<dbReference type="VEuPathDB" id="CryptoDB:CPATCC_0021990"/>
<dbReference type="PANTHER" id="PTHR13989:SF16">
    <property type="entry name" value="REPLICATION PROTEIN A2"/>
    <property type="match status" value="1"/>
</dbReference>
<dbReference type="Pfam" id="PF01336">
    <property type="entry name" value="tRNA_anti-codon"/>
    <property type="match status" value="1"/>
</dbReference>
<evidence type="ECO:0000256" key="4">
    <source>
        <dbReference type="SAM" id="MobiDB-lite"/>
    </source>
</evidence>
<feature type="domain" description="OB" evidence="5">
    <location>
        <begin position="120"/>
        <end position="198"/>
    </location>
</feature>
<dbReference type="OMA" id="EFKIHDF"/>
<dbReference type="Proteomes" id="UP000593906">
    <property type="component" value="Chromosome 5"/>
</dbReference>
<dbReference type="GO" id="GO:0003697">
    <property type="term" value="F:single-stranded DNA binding"/>
    <property type="evidence" value="ECO:0007669"/>
    <property type="project" value="TreeGrafter"/>
</dbReference>
<dbReference type="GO" id="GO:0000781">
    <property type="term" value="C:chromosome, telomeric region"/>
    <property type="evidence" value="ECO:0007669"/>
    <property type="project" value="TreeGrafter"/>
</dbReference>
<organism evidence="6 7">
    <name type="scientific">Cryptosporidium parvum</name>
    <dbReference type="NCBI Taxonomy" id="5807"/>
    <lineage>
        <taxon>Eukaryota</taxon>
        <taxon>Sar</taxon>
        <taxon>Alveolata</taxon>
        <taxon>Apicomplexa</taxon>
        <taxon>Conoidasida</taxon>
        <taxon>Coccidia</taxon>
        <taxon>Eucoccidiorida</taxon>
        <taxon>Eimeriorina</taxon>
        <taxon>Cryptosporidiidae</taxon>
        <taxon>Cryptosporidium</taxon>
    </lineage>
</organism>
<protein>
    <recommendedName>
        <fullName evidence="5">OB domain-containing protein</fullName>
    </recommendedName>
</protein>
<dbReference type="SUPFAM" id="SSF50249">
    <property type="entry name" value="Nucleic acid-binding proteins"/>
    <property type="match status" value="1"/>
</dbReference>
<dbReference type="AlphaFoldDB" id="A0A7S7RG21"/>
<dbReference type="PANTHER" id="PTHR13989">
    <property type="entry name" value="REPLICATION PROTEIN A-RELATED"/>
    <property type="match status" value="1"/>
</dbReference>
<evidence type="ECO:0000259" key="5">
    <source>
        <dbReference type="Pfam" id="PF01336"/>
    </source>
</evidence>
<evidence type="ECO:0000256" key="3">
    <source>
        <dbReference type="ARBA" id="ARBA00023242"/>
    </source>
</evidence>